<sequence>MLAIVASQLGSPVHEAEDRDPGIVTLFALVVRGLRREARTAFARRCALVQEGGFNPAA</sequence>
<dbReference type="RefSeq" id="WP_204281042.1">
    <property type="nucleotide sequence ID" value="NZ_BPQR01000031.1"/>
</dbReference>
<accession>A0ABQ4SXV9</accession>
<reference evidence="1" key="1">
    <citation type="journal article" date="2021" name="Front. Microbiol.">
        <title>Comprehensive Comparative Genomics and Phenotyping of Methylobacterium Species.</title>
        <authorList>
            <person name="Alessa O."/>
            <person name="Ogura Y."/>
            <person name="Fujitani Y."/>
            <person name="Takami H."/>
            <person name="Hayashi T."/>
            <person name="Sahin N."/>
            <person name="Tani A."/>
        </authorList>
    </citation>
    <scope>NUCLEOTIDE SEQUENCE</scope>
    <source>
        <strain evidence="1">LMG 23639</strain>
    </source>
</reference>
<reference evidence="1" key="2">
    <citation type="submission" date="2021-08" db="EMBL/GenBank/DDBJ databases">
        <authorList>
            <person name="Tani A."/>
            <person name="Ola A."/>
            <person name="Ogura Y."/>
            <person name="Katsura K."/>
            <person name="Hayashi T."/>
        </authorList>
    </citation>
    <scope>NUCLEOTIDE SEQUENCE</scope>
    <source>
        <strain evidence="1">LMG 23639</strain>
    </source>
</reference>
<evidence type="ECO:0000313" key="2">
    <source>
        <dbReference type="Proteomes" id="UP001055102"/>
    </source>
</evidence>
<comment type="caution">
    <text evidence="1">The sequence shown here is derived from an EMBL/GenBank/DDBJ whole genome shotgun (WGS) entry which is preliminary data.</text>
</comment>
<dbReference type="Proteomes" id="UP001055102">
    <property type="component" value="Unassembled WGS sequence"/>
</dbReference>
<organism evidence="1 2">
    <name type="scientific">Methylobacterium jeotgali</name>
    <dbReference type="NCBI Taxonomy" id="381630"/>
    <lineage>
        <taxon>Bacteria</taxon>
        <taxon>Pseudomonadati</taxon>
        <taxon>Pseudomonadota</taxon>
        <taxon>Alphaproteobacteria</taxon>
        <taxon>Hyphomicrobiales</taxon>
        <taxon>Methylobacteriaceae</taxon>
        <taxon>Methylobacterium</taxon>
    </lineage>
</organism>
<proteinExistence type="predicted"/>
<name>A0ABQ4SXV9_9HYPH</name>
<gene>
    <name evidence="1" type="ORF">AOPFMNJM_1976</name>
</gene>
<evidence type="ECO:0000313" key="1">
    <source>
        <dbReference type="EMBL" id="GJE06654.1"/>
    </source>
</evidence>
<keyword evidence="2" id="KW-1185">Reference proteome</keyword>
<dbReference type="EMBL" id="BPQR01000031">
    <property type="protein sequence ID" value="GJE06654.1"/>
    <property type="molecule type" value="Genomic_DNA"/>
</dbReference>
<protein>
    <submittedName>
        <fullName evidence="1">Uncharacterized protein</fullName>
    </submittedName>
</protein>